<accession>A0ABW4Q647</accession>
<dbReference type="Pfam" id="PF00583">
    <property type="entry name" value="Acetyltransf_1"/>
    <property type="match status" value="1"/>
</dbReference>
<protein>
    <submittedName>
        <fullName evidence="2">GNAT family N-acetyltransferase</fullName>
    </submittedName>
</protein>
<dbReference type="InterPro" id="IPR016181">
    <property type="entry name" value="Acyl_CoA_acyltransferase"/>
</dbReference>
<evidence type="ECO:0000313" key="2">
    <source>
        <dbReference type="EMBL" id="MFD1846183.1"/>
    </source>
</evidence>
<keyword evidence="3" id="KW-1185">Reference proteome</keyword>
<dbReference type="Proteomes" id="UP001597307">
    <property type="component" value="Unassembled WGS sequence"/>
</dbReference>
<feature type="domain" description="N-acetyltransferase" evidence="1">
    <location>
        <begin position="99"/>
        <end position="228"/>
    </location>
</feature>
<comment type="caution">
    <text evidence="2">The sequence shown here is derived from an EMBL/GenBank/DDBJ whole genome shotgun (WGS) entry which is preliminary data.</text>
</comment>
<dbReference type="InterPro" id="IPR000182">
    <property type="entry name" value="GNAT_dom"/>
</dbReference>
<evidence type="ECO:0000259" key="1">
    <source>
        <dbReference type="PROSITE" id="PS51186"/>
    </source>
</evidence>
<evidence type="ECO:0000313" key="3">
    <source>
        <dbReference type="Proteomes" id="UP001597307"/>
    </source>
</evidence>
<dbReference type="PROSITE" id="PS51186">
    <property type="entry name" value="GNAT"/>
    <property type="match status" value="1"/>
</dbReference>
<reference evidence="3" key="1">
    <citation type="journal article" date="2019" name="Int. J. Syst. Evol. Microbiol.">
        <title>The Global Catalogue of Microorganisms (GCM) 10K type strain sequencing project: providing services to taxonomists for standard genome sequencing and annotation.</title>
        <authorList>
            <consortium name="The Broad Institute Genomics Platform"/>
            <consortium name="The Broad Institute Genome Sequencing Center for Infectious Disease"/>
            <person name="Wu L."/>
            <person name="Ma J."/>
        </authorList>
    </citation>
    <scope>NUCLEOTIDE SEQUENCE [LARGE SCALE GENOMIC DNA]</scope>
    <source>
        <strain evidence="3">JCM 11496</strain>
    </source>
</reference>
<dbReference type="SUPFAM" id="SSF55729">
    <property type="entry name" value="Acyl-CoA N-acyltransferases (Nat)"/>
    <property type="match status" value="1"/>
</dbReference>
<gene>
    <name evidence="2" type="ORF">ACFSFX_06180</name>
</gene>
<organism evidence="2 3">
    <name type="scientific">Arthrobacter flavus</name>
    <dbReference type="NCBI Taxonomy" id="95172"/>
    <lineage>
        <taxon>Bacteria</taxon>
        <taxon>Bacillati</taxon>
        <taxon>Actinomycetota</taxon>
        <taxon>Actinomycetes</taxon>
        <taxon>Micrococcales</taxon>
        <taxon>Micrococcaceae</taxon>
        <taxon>Arthrobacter</taxon>
    </lineage>
</organism>
<dbReference type="RefSeq" id="WP_377959549.1">
    <property type="nucleotide sequence ID" value="NZ_JBHUGA010000011.1"/>
</dbReference>
<proteinExistence type="predicted"/>
<name>A0ABW4Q647_9MICC</name>
<dbReference type="Gene3D" id="3.40.630.30">
    <property type="match status" value="1"/>
</dbReference>
<dbReference type="EMBL" id="JBHUGA010000011">
    <property type="protein sequence ID" value="MFD1846183.1"/>
    <property type="molecule type" value="Genomic_DNA"/>
</dbReference>
<sequence>MFNTSHTAYGHFMNAHLSEKLLKTWISGWSSCRSYQPHDDGRTVSVSLTDHGNQQEHFVYEPTDELILSLATETRADPNRLLTVATTRMDELLDLLSPLGLRVIDNHQALMTVNMDGQDVEDPRPPDEVFSITHLHEPTCRRVIVTADGEEAARGSVAVEQGFAVYDRILTSEKFRRRGLGSYVMRALTSAVLQDDVEHGLLMASADGQQLYQYLGWEHLADVFVVRA</sequence>